<feature type="coiled-coil region" evidence="1">
    <location>
        <begin position="262"/>
        <end position="338"/>
    </location>
</feature>
<feature type="compositionally biased region" description="Polar residues" evidence="2">
    <location>
        <begin position="443"/>
        <end position="453"/>
    </location>
</feature>
<dbReference type="KEGG" id="pgri:PgNI_03828"/>
<dbReference type="RefSeq" id="XP_030984237.1">
    <property type="nucleotide sequence ID" value="XM_031123881.1"/>
</dbReference>
<feature type="region of interest" description="Disordered" evidence="2">
    <location>
        <begin position="338"/>
        <end position="365"/>
    </location>
</feature>
<keyword evidence="3" id="KW-1185">Reference proteome</keyword>
<sequence length="544" mass="57968">MLSSTARGLASSSHSSPPDSPISQLSRPDPRCVQPNLNQSPTIQSQSPTAFAPTRLTPPQQLDDPTIVTREPSTPALAPLHRRQQSSTSLLPLALINRATSPERRQQRPTLAIEMPYTGDGKRTKRVSDVSSRSEQSEGAAGDILLSPLSIRGAESAVPGDERTPISTEVTPTRNNRTSTPGERQISPASSRFAFLASGMSAISSRLAQSSLSPSAKSNEPQDDLSSLNVEAALFPAGAPAVGDTFSPAAYKNLQVNAVALARRLQNGYTEQARALRELSAEREADLEEMEEATTRATHLKMQLEDMAYKAADQERAMRELLDELAAERRKTARLLAAAGGVSSPKGPHVRLDQQTHGTGPASEGSIVEDLEVDAAVEELQYRRRMNNWRSSGGADSFDTDDDSMAEVESVFSRSRSSTTTDGLSSALPRSPSSVTMAPPSVLTKTAPKSSASKGVLPQRSAPVQQKHQSMTAFQKLVRNVTSASPIDNGVGSANCANCRGQDAGMAWDTVGLLKDENKALKQRVGELEGAVESALDLVNGVGL</sequence>
<dbReference type="Proteomes" id="UP000515153">
    <property type="component" value="Unplaced"/>
</dbReference>
<feature type="region of interest" description="Disordered" evidence="2">
    <location>
        <begin position="1"/>
        <end position="86"/>
    </location>
</feature>
<keyword evidence="1" id="KW-0175">Coiled coil</keyword>
<gene>
    <name evidence="4" type="ORF">PgNI_03828</name>
</gene>
<accession>A0A6P8BAN0</accession>
<protein>
    <submittedName>
        <fullName evidence="4">Uncharacterized protein</fullName>
    </submittedName>
</protein>
<evidence type="ECO:0000313" key="3">
    <source>
        <dbReference type="Proteomes" id="UP000515153"/>
    </source>
</evidence>
<reference evidence="4" key="1">
    <citation type="journal article" date="2019" name="Mol. Biol. Evol.">
        <title>Blast fungal genomes show frequent chromosomal changes, gene gains and losses, and effector gene turnover.</title>
        <authorList>
            <person name="Gomez Luciano L.B."/>
            <person name="Jason Tsai I."/>
            <person name="Chuma I."/>
            <person name="Tosa Y."/>
            <person name="Chen Y.H."/>
            <person name="Li J.Y."/>
            <person name="Li M.Y."/>
            <person name="Jade Lu M.Y."/>
            <person name="Nakayashiki H."/>
            <person name="Li W.H."/>
        </authorList>
    </citation>
    <scope>NUCLEOTIDE SEQUENCE</scope>
    <source>
        <strain evidence="4">NI907</strain>
    </source>
</reference>
<feature type="region of interest" description="Disordered" evidence="2">
    <location>
        <begin position="98"/>
        <end position="189"/>
    </location>
</feature>
<organism evidence="3 4">
    <name type="scientific">Pyricularia grisea</name>
    <name type="common">Crabgrass-specific blast fungus</name>
    <name type="synonym">Magnaporthe grisea</name>
    <dbReference type="NCBI Taxonomy" id="148305"/>
    <lineage>
        <taxon>Eukaryota</taxon>
        <taxon>Fungi</taxon>
        <taxon>Dikarya</taxon>
        <taxon>Ascomycota</taxon>
        <taxon>Pezizomycotina</taxon>
        <taxon>Sordariomycetes</taxon>
        <taxon>Sordariomycetidae</taxon>
        <taxon>Magnaporthales</taxon>
        <taxon>Pyriculariaceae</taxon>
        <taxon>Pyricularia</taxon>
    </lineage>
</organism>
<name>A0A6P8BAN0_PYRGI</name>
<feature type="region of interest" description="Disordered" evidence="2">
    <location>
        <begin position="409"/>
        <end position="469"/>
    </location>
</feature>
<feature type="compositionally biased region" description="Polar residues" evidence="2">
    <location>
        <begin position="35"/>
        <end position="49"/>
    </location>
</feature>
<dbReference type="GeneID" id="41958790"/>
<evidence type="ECO:0000313" key="4">
    <source>
        <dbReference type="RefSeq" id="XP_030984237.1"/>
    </source>
</evidence>
<proteinExistence type="predicted"/>
<dbReference type="AlphaFoldDB" id="A0A6P8BAN0"/>
<feature type="compositionally biased region" description="Polar residues" evidence="2">
    <location>
        <begin position="165"/>
        <end position="189"/>
    </location>
</feature>
<evidence type="ECO:0000256" key="2">
    <source>
        <dbReference type="SAM" id="MobiDB-lite"/>
    </source>
</evidence>
<evidence type="ECO:0000256" key="1">
    <source>
        <dbReference type="SAM" id="Coils"/>
    </source>
</evidence>
<reference evidence="4" key="2">
    <citation type="submission" date="2019-10" db="EMBL/GenBank/DDBJ databases">
        <authorList>
            <consortium name="NCBI Genome Project"/>
        </authorList>
    </citation>
    <scope>NUCLEOTIDE SEQUENCE</scope>
    <source>
        <strain evidence="4">NI907</strain>
    </source>
</reference>
<reference evidence="4" key="3">
    <citation type="submission" date="2025-08" db="UniProtKB">
        <authorList>
            <consortium name="RefSeq"/>
        </authorList>
    </citation>
    <scope>IDENTIFICATION</scope>
    <source>
        <strain evidence="4">NI907</strain>
    </source>
</reference>
<feature type="compositionally biased region" description="Low complexity" evidence="2">
    <location>
        <begin position="1"/>
        <end position="23"/>
    </location>
</feature>